<dbReference type="GO" id="GO:0032541">
    <property type="term" value="C:cortical endoplasmic reticulum"/>
    <property type="evidence" value="ECO:0007669"/>
    <property type="project" value="TreeGrafter"/>
</dbReference>
<evidence type="ECO:0000256" key="7">
    <source>
        <dbReference type="ARBA" id="ARBA00023055"/>
    </source>
</evidence>
<comment type="subcellular location">
    <subcellularLocation>
        <location evidence="1 10">Endoplasmic reticulum membrane</location>
        <topology evidence="1 10">Multi-pass membrane protein</topology>
    </subcellularLocation>
    <subcellularLocation>
        <location evidence="10">Golgi apparatus membrane</location>
        <topology evidence="10">Multi-pass membrane protein</topology>
    </subcellularLocation>
</comment>
<dbReference type="VEuPathDB" id="AmoebaDB:KM1_185940"/>
<evidence type="ECO:0000256" key="8">
    <source>
        <dbReference type="ARBA" id="ARBA00023098"/>
    </source>
</evidence>
<dbReference type="GO" id="GO:0000139">
    <property type="term" value="C:Golgi membrane"/>
    <property type="evidence" value="ECO:0007669"/>
    <property type="project" value="UniProtKB-SubCell"/>
</dbReference>
<dbReference type="VEuPathDB" id="AmoebaDB:EHI_090390"/>
<dbReference type="Proteomes" id="UP000078387">
    <property type="component" value="Unassembled WGS sequence"/>
</dbReference>
<reference evidence="11 12" key="1">
    <citation type="submission" date="2016-05" db="EMBL/GenBank/DDBJ databases">
        <title>First whole genome sequencing of Entamoeba histolytica HM1:IMSS-clone-6.</title>
        <authorList>
            <person name="Mukherjee Avik.K."/>
            <person name="Izumyama S."/>
            <person name="Nakada-Tsukui K."/>
            <person name="Nozaki T."/>
        </authorList>
    </citation>
    <scope>NUCLEOTIDE SEQUENCE [LARGE SCALE GENOMIC DNA]</scope>
    <source>
        <strain evidence="11 12">HM1:IMSS clone 6</strain>
    </source>
</reference>
<evidence type="ECO:0000256" key="6">
    <source>
        <dbReference type="ARBA" id="ARBA00022989"/>
    </source>
</evidence>
<sequence length="138" mass="16558">MNNTSNTSTQNENKNESIIDKKDSMKCIECGCDIDNTYEIFCGQFIRLLRCPKCGKVADKYIEYDNVLVFLDMLLQKRPVYRHLLFNHDESINGFFIKIFFWFIIIRIIYSSNDNINTINLFIYLEWNSDSNRRYIFF</sequence>
<keyword evidence="6 10" id="KW-1133">Transmembrane helix</keyword>
<evidence type="ECO:0000313" key="11">
    <source>
        <dbReference type="EMBL" id="GAT97952.1"/>
    </source>
</evidence>
<evidence type="ECO:0000313" key="12">
    <source>
        <dbReference type="Proteomes" id="UP000078387"/>
    </source>
</evidence>
<evidence type="ECO:0000256" key="9">
    <source>
        <dbReference type="ARBA" id="ARBA00023136"/>
    </source>
</evidence>
<keyword evidence="3 10" id="KW-0813">Transport</keyword>
<evidence type="ECO:0000256" key="1">
    <source>
        <dbReference type="ARBA" id="ARBA00004477"/>
    </source>
</evidence>
<evidence type="ECO:0000256" key="10">
    <source>
        <dbReference type="RuleBase" id="RU368065"/>
    </source>
</evidence>
<dbReference type="GO" id="GO:0097036">
    <property type="term" value="P:regulation of plasma membrane sterol distribution"/>
    <property type="evidence" value="ECO:0007669"/>
    <property type="project" value="UniProtKB-UniRule"/>
</dbReference>
<protein>
    <recommendedName>
        <fullName evidence="10">Protein ARV</fullName>
    </recommendedName>
</protein>
<gene>
    <name evidence="11" type="ORF">CL6EHI_090390</name>
</gene>
<evidence type="ECO:0000256" key="4">
    <source>
        <dbReference type="ARBA" id="ARBA00022692"/>
    </source>
</evidence>
<comment type="similarity">
    <text evidence="2 10">Belongs to the ARV1 family.</text>
</comment>
<dbReference type="GO" id="GO:0005789">
    <property type="term" value="C:endoplasmic reticulum membrane"/>
    <property type="evidence" value="ECO:0007669"/>
    <property type="project" value="UniProtKB-SubCell"/>
</dbReference>
<keyword evidence="10" id="KW-0333">Golgi apparatus</keyword>
<organism evidence="11 12">
    <name type="scientific">Entamoeba histolytica</name>
    <dbReference type="NCBI Taxonomy" id="5759"/>
    <lineage>
        <taxon>Eukaryota</taxon>
        <taxon>Amoebozoa</taxon>
        <taxon>Evosea</taxon>
        <taxon>Archamoebae</taxon>
        <taxon>Mastigamoebida</taxon>
        <taxon>Entamoebidae</taxon>
        <taxon>Entamoeba</taxon>
    </lineage>
</organism>
<dbReference type="InterPro" id="IPR007290">
    <property type="entry name" value="Arv1"/>
</dbReference>
<dbReference type="AlphaFoldDB" id="A0A5K1V6H3"/>
<comment type="caution">
    <text evidence="11">The sequence shown here is derived from an EMBL/GenBank/DDBJ whole genome shotgun (WGS) entry which is preliminary data.</text>
</comment>
<dbReference type="GO" id="GO:0032366">
    <property type="term" value="P:intracellular sterol transport"/>
    <property type="evidence" value="ECO:0007669"/>
    <property type="project" value="UniProtKB-UniRule"/>
</dbReference>
<keyword evidence="10" id="KW-0746">Sphingolipid metabolism</keyword>
<dbReference type="Pfam" id="PF04161">
    <property type="entry name" value="Arv1"/>
    <property type="match status" value="1"/>
</dbReference>
<accession>A0A5K1V6H3</accession>
<keyword evidence="7 10" id="KW-0445">Lipid transport</keyword>
<evidence type="ECO:0000256" key="5">
    <source>
        <dbReference type="ARBA" id="ARBA00022824"/>
    </source>
</evidence>
<feature type="transmembrane region" description="Helical" evidence="10">
    <location>
        <begin position="92"/>
        <end position="110"/>
    </location>
</feature>
<evidence type="ECO:0000256" key="2">
    <source>
        <dbReference type="ARBA" id="ARBA00009187"/>
    </source>
</evidence>
<evidence type="ECO:0000256" key="3">
    <source>
        <dbReference type="ARBA" id="ARBA00022448"/>
    </source>
</evidence>
<dbReference type="PANTHER" id="PTHR14467:SF0">
    <property type="entry name" value="PROTEIN ARV1"/>
    <property type="match status" value="1"/>
</dbReference>
<dbReference type="VEuPathDB" id="AmoebaDB:EHI5A_100500"/>
<proteinExistence type="inferred from homology"/>
<comment type="caution">
    <text evidence="10">Lacks conserved residue(s) required for the propagation of feature annotation.</text>
</comment>
<dbReference type="GO" id="GO:0006665">
    <property type="term" value="P:sphingolipid metabolic process"/>
    <property type="evidence" value="ECO:0007669"/>
    <property type="project" value="UniProtKB-UniRule"/>
</dbReference>
<keyword evidence="4 10" id="KW-0812">Transmembrane</keyword>
<keyword evidence="5 10" id="KW-0256">Endoplasmic reticulum</keyword>
<name>A0A5K1V6H3_ENTHI</name>
<comment type="function">
    <text evidence="10">Regulates also the sphingolipid metabolism.</text>
</comment>
<dbReference type="GO" id="GO:0016125">
    <property type="term" value="P:sterol metabolic process"/>
    <property type="evidence" value="ECO:0007669"/>
    <property type="project" value="UniProtKB-UniRule"/>
</dbReference>
<keyword evidence="9 10" id="KW-0472">Membrane</keyword>
<dbReference type="PANTHER" id="PTHR14467">
    <property type="entry name" value="ARV1"/>
    <property type="match status" value="1"/>
</dbReference>
<dbReference type="EMBL" id="BDEQ01000001">
    <property type="protein sequence ID" value="GAT97952.1"/>
    <property type="molecule type" value="Genomic_DNA"/>
</dbReference>
<keyword evidence="8 10" id="KW-0443">Lipid metabolism</keyword>
<comment type="function">
    <text evidence="10">Mediator of sterol homeostasis involved in sterol uptake, trafficking and distribution into membranes.</text>
</comment>